<evidence type="ECO:0000259" key="1">
    <source>
        <dbReference type="Pfam" id="PF03527"/>
    </source>
</evidence>
<dbReference type="InterPro" id="IPR050708">
    <property type="entry name" value="T6SS_VgrG/RHS"/>
</dbReference>
<dbReference type="Pfam" id="PF03527">
    <property type="entry name" value="RHS"/>
    <property type="match status" value="1"/>
</dbReference>
<evidence type="ECO:0000313" key="3">
    <source>
        <dbReference type="Proteomes" id="UP000198781"/>
    </source>
</evidence>
<dbReference type="AlphaFoldDB" id="A0A1G7FTL1"/>
<dbReference type="PANTHER" id="PTHR32305">
    <property type="match status" value="1"/>
</dbReference>
<protein>
    <submittedName>
        <fullName evidence="2">RHS repeat-associated core domain-containing protein</fullName>
    </submittedName>
</protein>
<sequence length="98" mass="10851">MPQELAQLMAGSVGRLQAEGRAQAKTNPLTIRHYLCDHLGTPIGLVDGNGERAGQVTWAASYGAWGEVQEEYNPQRIEQSIRFQGQQLDAETGLHYNR</sequence>
<feature type="domain" description="RHS protein conserved region" evidence="1">
    <location>
        <begin position="31"/>
        <end position="71"/>
    </location>
</feature>
<dbReference type="Proteomes" id="UP000198781">
    <property type="component" value="Unassembled WGS sequence"/>
</dbReference>
<keyword evidence="3" id="KW-1185">Reference proteome</keyword>
<accession>A0A1G7FTL1</accession>
<evidence type="ECO:0000313" key="2">
    <source>
        <dbReference type="EMBL" id="SDE79214.1"/>
    </source>
</evidence>
<gene>
    <name evidence="2" type="ORF">SAMN05192589_1472</name>
</gene>
<feature type="non-terminal residue" evidence="2">
    <location>
        <position position="98"/>
    </location>
</feature>
<dbReference type="OrthoDB" id="8824537at2"/>
<dbReference type="RefSeq" id="WP_139160551.1">
    <property type="nucleotide sequence ID" value="NZ_FMZC01000047.1"/>
</dbReference>
<dbReference type="STRING" id="187868.SAMN05192589_1472"/>
<dbReference type="PANTHER" id="PTHR32305:SF15">
    <property type="entry name" value="PROTEIN RHSA-RELATED"/>
    <property type="match status" value="1"/>
</dbReference>
<dbReference type="Gene3D" id="2.180.10.10">
    <property type="entry name" value="RHS repeat-associated core"/>
    <property type="match status" value="1"/>
</dbReference>
<organism evidence="2 3">
    <name type="scientific">Paracidovorax valerianellae</name>
    <dbReference type="NCBI Taxonomy" id="187868"/>
    <lineage>
        <taxon>Bacteria</taxon>
        <taxon>Pseudomonadati</taxon>
        <taxon>Pseudomonadota</taxon>
        <taxon>Betaproteobacteria</taxon>
        <taxon>Burkholderiales</taxon>
        <taxon>Comamonadaceae</taxon>
        <taxon>Paracidovorax</taxon>
    </lineage>
</organism>
<reference evidence="2 3" key="1">
    <citation type="submission" date="2016-10" db="EMBL/GenBank/DDBJ databases">
        <authorList>
            <person name="de Groot N.N."/>
        </authorList>
    </citation>
    <scope>NUCLEOTIDE SEQUENCE [LARGE SCALE GENOMIC DNA]</scope>
    <source>
        <strain evidence="2 3">DSM 16619</strain>
    </source>
</reference>
<name>A0A1G7FTL1_9BURK</name>
<proteinExistence type="predicted"/>
<dbReference type="EMBL" id="FMZC01000047">
    <property type="protein sequence ID" value="SDE79214.1"/>
    <property type="molecule type" value="Genomic_DNA"/>
</dbReference>
<dbReference type="InterPro" id="IPR001826">
    <property type="entry name" value="RHS"/>
</dbReference>